<reference evidence="8 9" key="1">
    <citation type="submission" date="2022-07" db="EMBL/GenBank/DDBJ databases">
        <title>Genome-wide signatures of adaptation to extreme environments.</title>
        <authorList>
            <person name="Cho C.H."/>
            <person name="Yoon H.S."/>
        </authorList>
    </citation>
    <scope>NUCLEOTIDE SEQUENCE [LARGE SCALE GENOMIC DNA]</scope>
    <source>
        <strain evidence="8 9">108.79 E11</strain>
    </source>
</reference>
<name>A0AAV9IJ99_9RHOD</name>
<evidence type="ECO:0000256" key="2">
    <source>
        <dbReference type="ARBA" id="ARBA00022679"/>
    </source>
</evidence>
<organism evidence="8 9">
    <name type="scientific">Galdieria yellowstonensis</name>
    <dbReference type="NCBI Taxonomy" id="3028027"/>
    <lineage>
        <taxon>Eukaryota</taxon>
        <taxon>Rhodophyta</taxon>
        <taxon>Bangiophyceae</taxon>
        <taxon>Galdieriales</taxon>
        <taxon>Galdieriaceae</taxon>
        <taxon>Galdieria</taxon>
    </lineage>
</organism>
<accession>A0AAV9IJ99</accession>
<comment type="caution">
    <text evidence="8">The sequence shown here is derived from an EMBL/GenBank/DDBJ whole genome shotgun (WGS) entry which is preliminary data.</text>
</comment>
<dbReference type="InterPro" id="IPR005636">
    <property type="entry name" value="DTW"/>
</dbReference>
<dbReference type="Pfam" id="PF03942">
    <property type="entry name" value="DTW"/>
    <property type="match status" value="1"/>
</dbReference>
<keyword evidence="3" id="KW-0949">S-adenosyl-L-methionine</keyword>
<dbReference type="InterPro" id="IPR039262">
    <property type="entry name" value="DTWD2/TAPT"/>
</dbReference>
<dbReference type="SMART" id="SM01144">
    <property type="entry name" value="DTW"/>
    <property type="match status" value="1"/>
</dbReference>
<dbReference type="GO" id="GO:0008033">
    <property type="term" value="P:tRNA processing"/>
    <property type="evidence" value="ECO:0007669"/>
    <property type="project" value="UniProtKB-KW"/>
</dbReference>
<keyword evidence="2" id="KW-0808">Transferase</keyword>
<evidence type="ECO:0000259" key="7">
    <source>
        <dbReference type="SMART" id="SM01144"/>
    </source>
</evidence>
<dbReference type="AlphaFoldDB" id="A0AAV9IJ99"/>
<dbReference type="PANTHER" id="PTHR21392">
    <property type="entry name" value="TRNA-URIDINE AMINOCARBOXYPROPYLTRANSFERASE 2"/>
    <property type="match status" value="1"/>
</dbReference>
<dbReference type="EMBL" id="JANCYU010000051">
    <property type="protein sequence ID" value="KAK4527420.1"/>
    <property type="molecule type" value="Genomic_DNA"/>
</dbReference>
<evidence type="ECO:0000256" key="5">
    <source>
        <dbReference type="ARBA" id="ARBA00034489"/>
    </source>
</evidence>
<dbReference type="EC" id="2.5.1.25" evidence="1"/>
<evidence type="ECO:0000256" key="1">
    <source>
        <dbReference type="ARBA" id="ARBA00012386"/>
    </source>
</evidence>
<evidence type="ECO:0000313" key="8">
    <source>
        <dbReference type="EMBL" id="KAK4527420.1"/>
    </source>
</evidence>
<proteinExistence type="inferred from homology"/>
<protein>
    <recommendedName>
        <fullName evidence="1">tRNA-uridine aminocarboxypropyltransferase</fullName>
        <ecNumber evidence="1">2.5.1.25</ecNumber>
    </recommendedName>
</protein>
<keyword evidence="9" id="KW-1185">Reference proteome</keyword>
<keyword evidence="4" id="KW-0819">tRNA processing</keyword>
<dbReference type="GO" id="GO:0016432">
    <property type="term" value="F:tRNA-uridine aminocarboxypropyltransferase activity"/>
    <property type="evidence" value="ECO:0007669"/>
    <property type="project" value="UniProtKB-EC"/>
</dbReference>
<comment type="catalytic activity">
    <reaction evidence="6">
        <text>a uridine in tRNA + S-adenosyl-L-methionine = a 3-[(3S)-3-amino-3-carboxypropyl]uridine in tRNA + S-methyl-5'-thioadenosine + H(+)</text>
        <dbReference type="Rhea" id="RHEA:62432"/>
        <dbReference type="Rhea" id="RHEA-COMP:13339"/>
        <dbReference type="Rhea" id="RHEA-COMP:16092"/>
        <dbReference type="ChEBI" id="CHEBI:15378"/>
        <dbReference type="ChEBI" id="CHEBI:17509"/>
        <dbReference type="ChEBI" id="CHEBI:59789"/>
        <dbReference type="ChEBI" id="CHEBI:65315"/>
        <dbReference type="ChEBI" id="CHEBI:82930"/>
        <dbReference type="EC" id="2.5.1.25"/>
    </reaction>
</comment>
<feature type="domain" description="DTW" evidence="7">
    <location>
        <begin position="15"/>
        <end position="203"/>
    </location>
</feature>
<evidence type="ECO:0000256" key="3">
    <source>
        <dbReference type="ARBA" id="ARBA00022691"/>
    </source>
</evidence>
<evidence type="ECO:0000313" key="9">
    <source>
        <dbReference type="Proteomes" id="UP001300502"/>
    </source>
</evidence>
<gene>
    <name evidence="8" type="ORF">GAYE_SCF39G5342</name>
</gene>
<sequence length="226" mass="26624">MDWSFPQVAYEFPEKRQLCENCKRPSKVCFCDVIPEEKLDHSTTVCILQHPAEASTAFCTTPFLQSCLQHVQVVSKLPPEWKLLQEQDLVLFPSDTSTPVENISRGKYRLFVIDGTWSSAKKIYKKHEHFQQRRNVFLSRRDNIPLFLLRKPPSNIVNAYCTAEAVATALYWLEQDEAKGSKIYHTIRNCIRKFCEKQMQYISKDSVRHRRQNQGYIEQLYEQWQS</sequence>
<evidence type="ECO:0000256" key="4">
    <source>
        <dbReference type="ARBA" id="ARBA00022694"/>
    </source>
</evidence>
<evidence type="ECO:0000256" key="6">
    <source>
        <dbReference type="ARBA" id="ARBA00048718"/>
    </source>
</evidence>
<dbReference type="PANTHER" id="PTHR21392:SF0">
    <property type="entry name" value="TRNA-URIDINE AMINOCARBOXYPROPYLTRANSFERASE 2"/>
    <property type="match status" value="1"/>
</dbReference>
<dbReference type="Proteomes" id="UP001300502">
    <property type="component" value="Unassembled WGS sequence"/>
</dbReference>
<comment type="similarity">
    <text evidence="5">Belongs to the TDD superfamily. DTWD2 family.</text>
</comment>